<evidence type="ECO:0000259" key="1">
    <source>
        <dbReference type="Pfam" id="PF00535"/>
    </source>
</evidence>
<dbReference type="PANTHER" id="PTHR10859">
    <property type="entry name" value="GLYCOSYL TRANSFERASE"/>
    <property type="match status" value="1"/>
</dbReference>
<keyword evidence="2" id="KW-0808">Transferase</keyword>
<proteinExistence type="predicted"/>
<dbReference type="InterPro" id="IPR001173">
    <property type="entry name" value="Glyco_trans_2-like"/>
</dbReference>
<dbReference type="AlphaFoldDB" id="A0A4R7TFR7"/>
<protein>
    <submittedName>
        <fullName evidence="2">Glycosyl transferase family 2</fullName>
    </submittedName>
</protein>
<dbReference type="Gene3D" id="3.90.550.10">
    <property type="entry name" value="Spore Coat Polysaccharide Biosynthesis Protein SpsA, Chain A"/>
    <property type="match status" value="1"/>
</dbReference>
<dbReference type="InterPro" id="IPR029044">
    <property type="entry name" value="Nucleotide-diphossugar_trans"/>
</dbReference>
<dbReference type="EMBL" id="SOCE01000001">
    <property type="protein sequence ID" value="TDU90257.1"/>
    <property type="molecule type" value="Genomic_DNA"/>
</dbReference>
<dbReference type="RefSeq" id="WP_133980191.1">
    <property type="nucleotide sequence ID" value="NZ_SOCE01000001.1"/>
</dbReference>
<dbReference type="SUPFAM" id="SSF53448">
    <property type="entry name" value="Nucleotide-diphospho-sugar transferases"/>
    <property type="match status" value="1"/>
</dbReference>
<accession>A0A4R7TFR7</accession>
<keyword evidence="3" id="KW-1185">Reference proteome</keyword>
<dbReference type="Proteomes" id="UP000295151">
    <property type="component" value="Unassembled WGS sequence"/>
</dbReference>
<comment type="caution">
    <text evidence="2">The sequence shown here is derived from an EMBL/GenBank/DDBJ whole genome shotgun (WGS) entry which is preliminary data.</text>
</comment>
<gene>
    <name evidence="2" type="ORF">EV138_3842</name>
</gene>
<evidence type="ECO:0000313" key="2">
    <source>
        <dbReference type="EMBL" id="TDU90257.1"/>
    </source>
</evidence>
<evidence type="ECO:0000313" key="3">
    <source>
        <dbReference type="Proteomes" id="UP000295151"/>
    </source>
</evidence>
<dbReference type="GO" id="GO:0006487">
    <property type="term" value="P:protein N-linked glycosylation"/>
    <property type="evidence" value="ECO:0007669"/>
    <property type="project" value="TreeGrafter"/>
</dbReference>
<name>A0A4R7TFR7_9ACTN</name>
<dbReference type="Pfam" id="PF00535">
    <property type="entry name" value="Glycos_transf_2"/>
    <property type="match status" value="1"/>
</dbReference>
<dbReference type="OrthoDB" id="2369748at2"/>
<dbReference type="GO" id="GO:0016740">
    <property type="term" value="F:transferase activity"/>
    <property type="evidence" value="ECO:0007669"/>
    <property type="project" value="UniProtKB-KW"/>
</dbReference>
<organism evidence="2 3">
    <name type="scientific">Kribbella voronezhensis</name>
    <dbReference type="NCBI Taxonomy" id="2512212"/>
    <lineage>
        <taxon>Bacteria</taxon>
        <taxon>Bacillati</taxon>
        <taxon>Actinomycetota</taxon>
        <taxon>Actinomycetes</taxon>
        <taxon>Propionibacteriales</taxon>
        <taxon>Kribbellaceae</taxon>
        <taxon>Kribbella</taxon>
    </lineage>
</organism>
<feature type="domain" description="Glycosyltransferase 2-like" evidence="1">
    <location>
        <begin position="6"/>
        <end position="161"/>
    </location>
</feature>
<dbReference type="PANTHER" id="PTHR10859:SF91">
    <property type="entry name" value="DOLICHYL-PHOSPHATE BETA-GLUCOSYLTRANSFERASE"/>
    <property type="match status" value="1"/>
</dbReference>
<sequence>MSVQLSVVVPARDGDARLPATLRGLLSHLQQQEQAWEVLVVDAGSSDQVARAVAVLGDDRVRLIRRPVSRGKGHAARVGVLASRGARVLMCDAGSPTPLEELPRLHDALEGGASVAIGSRQPPSPVRKHPLREWCGRIGTGLIQLVTLPGIQDASTGFKLYDGPRARLVFQRARLDGSSDAEVLHLFRRLGLQVVEVPVRWSDHLGSN</sequence>
<reference evidence="2 3" key="1">
    <citation type="submission" date="2019-03" db="EMBL/GenBank/DDBJ databases">
        <title>Genomic Encyclopedia of Type Strains, Phase III (KMG-III): the genomes of soil and plant-associated and newly described type strains.</title>
        <authorList>
            <person name="Whitman W."/>
        </authorList>
    </citation>
    <scope>NUCLEOTIDE SEQUENCE [LARGE SCALE GENOMIC DNA]</scope>
    <source>
        <strain evidence="2 3">VKM Ac-2575</strain>
    </source>
</reference>